<name>A0A9P8E4J2_AURME</name>
<sequence>MPAFVETSAAAGPITREMLFQLMVLARDTSFPDAQIRAICDTITQDNAHDSIELLRRLHASQDTSLVLASAVGSVKPTAAPRSKPPPRQSSSEPGAVLCADTFYRLCKEDRLKLQRLGTFCPFTLNFRKCPHGRACQLKHICWDTQCRRPASCNFSHEVTPTCDTVFDGTRCARTRRLVNDDKKRACPRNHDYKVRLFMGAMRIPHELGFYGVDNAHTGLSITPPNEIHDAVKASWRAPNTEDKHSQREEPLTIAEVGENDIPEESHEETAVEDSRSGSDLILFT</sequence>
<feature type="non-terminal residue" evidence="2">
    <location>
        <position position="1"/>
    </location>
</feature>
<dbReference type="EMBL" id="JAHFXF010000917">
    <property type="protein sequence ID" value="KAG9681039.1"/>
    <property type="molecule type" value="Genomic_DNA"/>
</dbReference>
<evidence type="ECO:0000313" key="2">
    <source>
        <dbReference type="EMBL" id="KAG9681039.1"/>
    </source>
</evidence>
<evidence type="ECO:0000256" key="1">
    <source>
        <dbReference type="SAM" id="MobiDB-lite"/>
    </source>
</evidence>
<comment type="caution">
    <text evidence="2">The sequence shown here is derived from an EMBL/GenBank/DDBJ whole genome shotgun (WGS) entry which is preliminary data.</text>
</comment>
<evidence type="ECO:0000313" key="3">
    <source>
        <dbReference type="Proteomes" id="UP000779574"/>
    </source>
</evidence>
<dbReference type="AlphaFoldDB" id="A0A9P8E4J2"/>
<gene>
    <name evidence="2" type="ORF">KCU76_g14762</name>
</gene>
<organism evidence="2 3">
    <name type="scientific">Aureobasidium melanogenum</name>
    <name type="common">Aureobasidium pullulans var. melanogenum</name>
    <dbReference type="NCBI Taxonomy" id="46634"/>
    <lineage>
        <taxon>Eukaryota</taxon>
        <taxon>Fungi</taxon>
        <taxon>Dikarya</taxon>
        <taxon>Ascomycota</taxon>
        <taxon>Pezizomycotina</taxon>
        <taxon>Dothideomycetes</taxon>
        <taxon>Dothideomycetidae</taxon>
        <taxon>Dothideales</taxon>
        <taxon>Saccotheciaceae</taxon>
        <taxon>Aureobasidium</taxon>
    </lineage>
</organism>
<reference evidence="2" key="2">
    <citation type="submission" date="2021-08" db="EMBL/GenBank/DDBJ databases">
        <authorList>
            <person name="Gostincar C."/>
            <person name="Sun X."/>
            <person name="Song Z."/>
            <person name="Gunde-Cimerman N."/>
        </authorList>
    </citation>
    <scope>NUCLEOTIDE SEQUENCE</scope>
    <source>
        <strain evidence="2">EXF-9911</strain>
    </source>
</reference>
<feature type="compositionally biased region" description="Basic and acidic residues" evidence="1">
    <location>
        <begin position="264"/>
        <end position="277"/>
    </location>
</feature>
<feature type="region of interest" description="Disordered" evidence="1">
    <location>
        <begin position="237"/>
        <end position="285"/>
    </location>
</feature>
<proteinExistence type="predicted"/>
<dbReference type="OrthoDB" id="3832528at2759"/>
<feature type="compositionally biased region" description="Basic and acidic residues" evidence="1">
    <location>
        <begin position="240"/>
        <end position="251"/>
    </location>
</feature>
<protein>
    <submittedName>
        <fullName evidence="2">Uncharacterized protein</fullName>
    </submittedName>
</protein>
<reference evidence="2" key="1">
    <citation type="journal article" date="2021" name="J Fungi (Basel)">
        <title>Virulence traits and population genomics of the black yeast Aureobasidium melanogenum.</title>
        <authorList>
            <person name="Cernosa A."/>
            <person name="Sun X."/>
            <person name="Gostincar C."/>
            <person name="Fang C."/>
            <person name="Gunde-Cimerman N."/>
            <person name="Song Z."/>
        </authorList>
    </citation>
    <scope>NUCLEOTIDE SEQUENCE</scope>
    <source>
        <strain evidence="2">EXF-9911</strain>
    </source>
</reference>
<accession>A0A9P8E4J2</accession>
<dbReference type="Proteomes" id="UP000779574">
    <property type="component" value="Unassembled WGS sequence"/>
</dbReference>